<dbReference type="RefSeq" id="WP_263252443.1">
    <property type="nucleotide sequence ID" value="NZ_BAABLT010000001.1"/>
</dbReference>
<dbReference type="Proteomes" id="UP001597018">
    <property type="component" value="Unassembled WGS sequence"/>
</dbReference>
<gene>
    <name evidence="1" type="ORF">ACFQ16_07830</name>
</gene>
<name>A0ABW3FRY4_9PSEU</name>
<comment type="caution">
    <text evidence="1">The sequence shown here is derived from an EMBL/GenBank/DDBJ whole genome shotgun (WGS) entry which is preliminary data.</text>
</comment>
<organism evidence="1 2">
    <name type="scientific">Saccharopolyspora rosea</name>
    <dbReference type="NCBI Taxonomy" id="524884"/>
    <lineage>
        <taxon>Bacteria</taxon>
        <taxon>Bacillati</taxon>
        <taxon>Actinomycetota</taxon>
        <taxon>Actinomycetes</taxon>
        <taxon>Pseudonocardiales</taxon>
        <taxon>Pseudonocardiaceae</taxon>
        <taxon>Saccharopolyspora</taxon>
    </lineage>
</organism>
<dbReference type="EMBL" id="JBHTIW010000003">
    <property type="protein sequence ID" value="MFD0919649.1"/>
    <property type="molecule type" value="Genomic_DNA"/>
</dbReference>
<keyword evidence="2" id="KW-1185">Reference proteome</keyword>
<reference evidence="2" key="1">
    <citation type="journal article" date="2019" name="Int. J. Syst. Evol. Microbiol.">
        <title>The Global Catalogue of Microorganisms (GCM) 10K type strain sequencing project: providing services to taxonomists for standard genome sequencing and annotation.</title>
        <authorList>
            <consortium name="The Broad Institute Genomics Platform"/>
            <consortium name="The Broad Institute Genome Sequencing Center for Infectious Disease"/>
            <person name="Wu L."/>
            <person name="Ma J."/>
        </authorList>
    </citation>
    <scope>NUCLEOTIDE SEQUENCE [LARGE SCALE GENOMIC DNA]</scope>
    <source>
        <strain evidence="2">CCUG 56401</strain>
    </source>
</reference>
<proteinExistence type="predicted"/>
<protein>
    <submittedName>
        <fullName evidence="1">Uncharacterized protein</fullName>
    </submittedName>
</protein>
<evidence type="ECO:0000313" key="2">
    <source>
        <dbReference type="Proteomes" id="UP001597018"/>
    </source>
</evidence>
<sequence>MAVKIVHTWRVQEVRFGDRGAAERYAARYGGLQAWRVVPVPRTAVWGAGGTVDR</sequence>
<accession>A0ABW3FRY4</accession>
<evidence type="ECO:0000313" key="1">
    <source>
        <dbReference type="EMBL" id="MFD0919649.1"/>
    </source>
</evidence>